<name>A0A0E9WAT7_ANGAN</name>
<sequence length="57" mass="6639">MSYKEIACFSQNLLEATEVSISSFHYTVISKGLWKMHKFKGNKPYNYSKQKEFGKKG</sequence>
<proteinExistence type="predicted"/>
<accession>A0A0E9WAT7</accession>
<protein>
    <submittedName>
        <fullName evidence="1">Uncharacterized protein</fullName>
    </submittedName>
</protein>
<dbReference type="EMBL" id="GBXM01021969">
    <property type="protein sequence ID" value="JAH86608.1"/>
    <property type="molecule type" value="Transcribed_RNA"/>
</dbReference>
<reference evidence="1" key="2">
    <citation type="journal article" date="2015" name="Fish Shellfish Immunol.">
        <title>Early steps in the European eel (Anguilla anguilla)-Vibrio vulnificus interaction in the gills: Role of the RtxA13 toxin.</title>
        <authorList>
            <person name="Callol A."/>
            <person name="Pajuelo D."/>
            <person name="Ebbesson L."/>
            <person name="Teles M."/>
            <person name="MacKenzie S."/>
            <person name="Amaro C."/>
        </authorList>
    </citation>
    <scope>NUCLEOTIDE SEQUENCE</scope>
</reference>
<reference evidence="1" key="1">
    <citation type="submission" date="2014-11" db="EMBL/GenBank/DDBJ databases">
        <authorList>
            <person name="Amaro Gonzalez C."/>
        </authorList>
    </citation>
    <scope>NUCLEOTIDE SEQUENCE</scope>
</reference>
<evidence type="ECO:0000313" key="1">
    <source>
        <dbReference type="EMBL" id="JAH86608.1"/>
    </source>
</evidence>
<organism evidence="1">
    <name type="scientific">Anguilla anguilla</name>
    <name type="common">European freshwater eel</name>
    <name type="synonym">Muraena anguilla</name>
    <dbReference type="NCBI Taxonomy" id="7936"/>
    <lineage>
        <taxon>Eukaryota</taxon>
        <taxon>Metazoa</taxon>
        <taxon>Chordata</taxon>
        <taxon>Craniata</taxon>
        <taxon>Vertebrata</taxon>
        <taxon>Euteleostomi</taxon>
        <taxon>Actinopterygii</taxon>
        <taxon>Neopterygii</taxon>
        <taxon>Teleostei</taxon>
        <taxon>Anguilliformes</taxon>
        <taxon>Anguillidae</taxon>
        <taxon>Anguilla</taxon>
    </lineage>
</organism>
<dbReference type="AlphaFoldDB" id="A0A0E9WAT7"/>